<comment type="caution">
    <text evidence="1">The sequence shown here is derived from an EMBL/GenBank/DDBJ whole genome shotgun (WGS) entry which is preliminary data.</text>
</comment>
<evidence type="ECO:0000313" key="1">
    <source>
        <dbReference type="EMBL" id="KKN18471.1"/>
    </source>
</evidence>
<reference evidence="1" key="1">
    <citation type="journal article" date="2015" name="Nature">
        <title>Complex archaea that bridge the gap between prokaryotes and eukaryotes.</title>
        <authorList>
            <person name="Spang A."/>
            <person name="Saw J.H."/>
            <person name="Jorgensen S.L."/>
            <person name="Zaremba-Niedzwiedzka K."/>
            <person name="Martijn J."/>
            <person name="Lind A.E."/>
            <person name="van Eijk R."/>
            <person name="Schleper C."/>
            <person name="Guy L."/>
            <person name="Ettema T.J."/>
        </authorList>
    </citation>
    <scope>NUCLEOTIDE SEQUENCE</scope>
</reference>
<dbReference type="EMBL" id="LAZR01003423">
    <property type="protein sequence ID" value="KKN18471.1"/>
    <property type="molecule type" value="Genomic_DNA"/>
</dbReference>
<name>A0A0F9QZB8_9ZZZZ</name>
<dbReference type="AlphaFoldDB" id="A0A0F9QZB8"/>
<feature type="non-terminal residue" evidence="1">
    <location>
        <position position="1"/>
    </location>
</feature>
<proteinExistence type="predicted"/>
<gene>
    <name evidence="1" type="ORF">LCGC14_0955290</name>
</gene>
<accession>A0A0F9QZB8</accession>
<organism evidence="1">
    <name type="scientific">marine sediment metagenome</name>
    <dbReference type="NCBI Taxonomy" id="412755"/>
    <lineage>
        <taxon>unclassified sequences</taxon>
        <taxon>metagenomes</taxon>
        <taxon>ecological metagenomes</taxon>
    </lineage>
</organism>
<sequence>GHQHERVAIEFTDGSWERIQQDLRRLADQGVDLGELVNLGVLGEHLLTEFERDRELSQEIMVSTAERIDPSTMARMEGYHILGAKLPDTVYGSNQLRAYGKTIHASHDHFNAMCGREMSVATGDCGSFEDLTIEKLHAWTHAIPYSGKLRRSRPEMVTICVKCTKVVAALPEGWGGVVRAEEEAKQAERLRAAERFNENMRSPHDAPGRLT</sequence>
<protein>
    <submittedName>
        <fullName evidence="1">Uncharacterized protein</fullName>
    </submittedName>
</protein>